<feature type="region of interest" description="Disordered" evidence="1">
    <location>
        <begin position="1"/>
        <end position="25"/>
    </location>
</feature>
<dbReference type="AlphaFoldDB" id="Q4T7P1"/>
<reference evidence="2" key="1">
    <citation type="journal article" date="2004" name="Nature">
        <title>Genome duplication in the teleost fish Tetraodon nigroviridis reveals the early vertebrate proto-karyotype.</title>
        <authorList>
            <person name="Jaillon O."/>
            <person name="Aury J.-M."/>
            <person name="Brunet F."/>
            <person name="Petit J.-L."/>
            <person name="Stange-Thomann N."/>
            <person name="Mauceli E."/>
            <person name="Bouneau L."/>
            <person name="Fischer C."/>
            <person name="Ozouf-Costaz C."/>
            <person name="Bernot A."/>
            <person name="Nicaud S."/>
            <person name="Jaffe D."/>
            <person name="Fisher S."/>
            <person name="Lutfalla G."/>
            <person name="Dossat C."/>
            <person name="Segurens B."/>
            <person name="Dasilva C."/>
            <person name="Salanoubat M."/>
            <person name="Levy M."/>
            <person name="Boudet N."/>
            <person name="Castellano S."/>
            <person name="Anthouard V."/>
            <person name="Jubin C."/>
            <person name="Castelli V."/>
            <person name="Katinka M."/>
            <person name="Vacherie B."/>
            <person name="Biemont C."/>
            <person name="Skalli Z."/>
            <person name="Cattolico L."/>
            <person name="Poulain J."/>
            <person name="De Berardinis V."/>
            <person name="Cruaud C."/>
            <person name="Duprat S."/>
            <person name="Brottier P."/>
            <person name="Coutanceau J.-P."/>
            <person name="Gouzy J."/>
            <person name="Parra G."/>
            <person name="Lardier G."/>
            <person name="Chapple C."/>
            <person name="McKernan K.J."/>
            <person name="McEwan P."/>
            <person name="Bosak S."/>
            <person name="Kellis M."/>
            <person name="Volff J.-N."/>
            <person name="Guigo R."/>
            <person name="Zody M.C."/>
            <person name="Mesirov J."/>
            <person name="Lindblad-Toh K."/>
            <person name="Birren B."/>
            <person name="Nusbaum C."/>
            <person name="Kahn D."/>
            <person name="Robinson-Rechavi M."/>
            <person name="Laudet V."/>
            <person name="Schachter V."/>
            <person name="Quetier F."/>
            <person name="Saurin W."/>
            <person name="Scarpelli C."/>
            <person name="Wincker P."/>
            <person name="Lander E.S."/>
            <person name="Weissenbach J."/>
            <person name="Roest Crollius H."/>
        </authorList>
    </citation>
    <scope>NUCLEOTIDE SEQUENCE [LARGE SCALE GENOMIC DNA]</scope>
</reference>
<dbReference type="KEGG" id="tng:GSTEN00005636G001"/>
<proteinExistence type="predicted"/>
<organism evidence="2">
    <name type="scientific">Tetraodon nigroviridis</name>
    <name type="common">Spotted green pufferfish</name>
    <name type="synonym">Chelonodon nigroviridis</name>
    <dbReference type="NCBI Taxonomy" id="99883"/>
    <lineage>
        <taxon>Eukaryota</taxon>
        <taxon>Metazoa</taxon>
        <taxon>Chordata</taxon>
        <taxon>Craniata</taxon>
        <taxon>Vertebrata</taxon>
        <taxon>Euteleostomi</taxon>
        <taxon>Actinopterygii</taxon>
        <taxon>Neopterygii</taxon>
        <taxon>Teleostei</taxon>
        <taxon>Neoteleostei</taxon>
        <taxon>Acanthomorphata</taxon>
        <taxon>Eupercaria</taxon>
        <taxon>Tetraodontiformes</taxon>
        <taxon>Tetradontoidea</taxon>
        <taxon>Tetraodontidae</taxon>
        <taxon>Tetraodon</taxon>
    </lineage>
</organism>
<protein>
    <submittedName>
        <fullName evidence="2">(spotted green pufferfish) hypothetical protein</fullName>
    </submittedName>
</protein>
<comment type="caution">
    <text evidence="2">The sequence shown here is derived from an EMBL/GenBank/DDBJ whole genome shotgun (WGS) entry which is preliminary data.</text>
</comment>
<dbReference type="EMBL" id="CAAE01008066">
    <property type="protein sequence ID" value="CAF91091.1"/>
    <property type="molecule type" value="Genomic_DNA"/>
</dbReference>
<name>Q4T7P1_TETNG</name>
<accession>Q4T7P1</accession>
<gene>
    <name evidence="2" type="ORF">GSTENG00005636001</name>
</gene>
<sequence length="93" mass="9835">AGVVSDGLGASPLSSVLAGPTQPVSSHDAHRLTLQYDLLGAVTPPHISHFASSQRFPVEVITETWLIIQLSRTKRKDGKGALGYERTLIAMGG</sequence>
<reference evidence="2" key="2">
    <citation type="submission" date="2004-02" db="EMBL/GenBank/DDBJ databases">
        <authorList>
            <consortium name="Genoscope"/>
            <consortium name="Whitehead Institute Centre for Genome Research"/>
        </authorList>
    </citation>
    <scope>NUCLEOTIDE SEQUENCE</scope>
</reference>
<feature type="non-terminal residue" evidence="2">
    <location>
        <position position="93"/>
    </location>
</feature>
<evidence type="ECO:0000313" key="2">
    <source>
        <dbReference type="EMBL" id="CAF91091.1"/>
    </source>
</evidence>
<evidence type="ECO:0000256" key="1">
    <source>
        <dbReference type="SAM" id="MobiDB-lite"/>
    </source>
</evidence>